<protein>
    <submittedName>
        <fullName evidence="1">Uncharacterized protein</fullName>
    </submittedName>
</protein>
<gene>
    <name evidence="1" type="ORF">HERILL_LOCUS1475</name>
</gene>
<organism evidence="1 2">
    <name type="scientific">Hermetia illucens</name>
    <name type="common">Black soldier fly</name>
    <dbReference type="NCBI Taxonomy" id="343691"/>
    <lineage>
        <taxon>Eukaryota</taxon>
        <taxon>Metazoa</taxon>
        <taxon>Ecdysozoa</taxon>
        <taxon>Arthropoda</taxon>
        <taxon>Hexapoda</taxon>
        <taxon>Insecta</taxon>
        <taxon>Pterygota</taxon>
        <taxon>Neoptera</taxon>
        <taxon>Endopterygota</taxon>
        <taxon>Diptera</taxon>
        <taxon>Brachycera</taxon>
        <taxon>Stratiomyomorpha</taxon>
        <taxon>Stratiomyidae</taxon>
        <taxon>Hermetiinae</taxon>
        <taxon>Hermetia</taxon>
    </lineage>
</organism>
<reference evidence="1 2" key="1">
    <citation type="submission" date="2020-11" db="EMBL/GenBank/DDBJ databases">
        <authorList>
            <person name="Wallbank WR R."/>
            <person name="Pardo Diaz C."/>
            <person name="Kozak K."/>
            <person name="Martin S."/>
            <person name="Jiggins C."/>
            <person name="Moest M."/>
            <person name="Warren A I."/>
            <person name="Generalovic N T."/>
            <person name="Byers J.R.P. K."/>
            <person name="Montejo-Kovacevich G."/>
            <person name="Yen C E."/>
        </authorList>
    </citation>
    <scope>NUCLEOTIDE SEQUENCE [LARGE SCALE GENOMIC DNA]</scope>
</reference>
<evidence type="ECO:0000313" key="1">
    <source>
        <dbReference type="EMBL" id="CAD7078192.1"/>
    </source>
</evidence>
<evidence type="ECO:0000313" key="2">
    <source>
        <dbReference type="Proteomes" id="UP000594454"/>
    </source>
</evidence>
<dbReference type="Proteomes" id="UP000594454">
    <property type="component" value="Chromosome 1"/>
</dbReference>
<sequence length="132" mass="15589">MPSSGLLEPTQSSSLASVFSKRLFTDYRGSVFCCVYLFLHQKLCRYFRSTSIFLLLSKPRTQWQIHYKEKQWKTVKTTTRVNFPFEFNHIPRLLENTVRFISHCYSNRSRTAPEPPQRQAGEQLPRQVLISQ</sequence>
<keyword evidence="2" id="KW-1185">Reference proteome</keyword>
<name>A0A7R8UCI9_HERIL</name>
<proteinExistence type="predicted"/>
<dbReference type="AlphaFoldDB" id="A0A7R8UCI9"/>
<accession>A0A7R8UCI9</accession>
<dbReference type="InParanoid" id="A0A7R8UCI9"/>
<dbReference type="EMBL" id="LR899009">
    <property type="protein sequence ID" value="CAD7078192.1"/>
    <property type="molecule type" value="Genomic_DNA"/>
</dbReference>